<keyword evidence="1" id="KW-0472">Membrane</keyword>
<feature type="transmembrane region" description="Helical" evidence="1">
    <location>
        <begin position="6"/>
        <end position="29"/>
    </location>
</feature>
<keyword evidence="1" id="KW-1133">Transmembrane helix</keyword>
<reference evidence="2 3" key="1">
    <citation type="submission" date="2021-01" db="EMBL/GenBank/DDBJ databases">
        <title>Whole genome shotgun sequence of Actinoplanes couchii NBRC 106145.</title>
        <authorList>
            <person name="Komaki H."/>
            <person name="Tamura T."/>
        </authorList>
    </citation>
    <scope>NUCLEOTIDE SEQUENCE [LARGE SCALE GENOMIC DNA]</scope>
    <source>
        <strain evidence="2 3">NBRC 106145</strain>
    </source>
</reference>
<dbReference type="EMBL" id="BOMG01000111">
    <property type="protein sequence ID" value="GID60636.1"/>
    <property type="molecule type" value="Genomic_DNA"/>
</dbReference>
<evidence type="ECO:0000256" key="1">
    <source>
        <dbReference type="SAM" id="Phobius"/>
    </source>
</evidence>
<keyword evidence="1" id="KW-0812">Transmembrane</keyword>
<protein>
    <recommendedName>
        <fullName evidence="4">Secreted protein</fullName>
    </recommendedName>
</protein>
<evidence type="ECO:0000313" key="3">
    <source>
        <dbReference type="Proteomes" id="UP000612282"/>
    </source>
</evidence>
<evidence type="ECO:0008006" key="4">
    <source>
        <dbReference type="Google" id="ProtNLM"/>
    </source>
</evidence>
<name>A0ABQ3XQ56_9ACTN</name>
<proteinExistence type="predicted"/>
<keyword evidence="3" id="KW-1185">Reference proteome</keyword>
<gene>
    <name evidence="2" type="ORF">Aco03nite_090400</name>
</gene>
<comment type="caution">
    <text evidence="2">The sequence shown here is derived from an EMBL/GenBank/DDBJ whole genome shotgun (WGS) entry which is preliminary data.</text>
</comment>
<evidence type="ECO:0000313" key="2">
    <source>
        <dbReference type="EMBL" id="GID60636.1"/>
    </source>
</evidence>
<organism evidence="2 3">
    <name type="scientific">Actinoplanes couchii</name>
    <dbReference type="NCBI Taxonomy" id="403638"/>
    <lineage>
        <taxon>Bacteria</taxon>
        <taxon>Bacillati</taxon>
        <taxon>Actinomycetota</taxon>
        <taxon>Actinomycetes</taxon>
        <taxon>Micromonosporales</taxon>
        <taxon>Micromonosporaceae</taxon>
        <taxon>Actinoplanes</taxon>
    </lineage>
</organism>
<dbReference type="Proteomes" id="UP000612282">
    <property type="component" value="Unassembled WGS sequence"/>
</dbReference>
<sequence>MTQVPWWGVPLVTGLFALGGVLVAQVVIVRLDRLRIQREDSRRWLSERRRIYASLLAAAEAIYARLKQGWHEDGGISEYRDDLTSLHVLCQEVRLMSAGDVNAAAWRVSEKLGEVVWSVEARRERPLEKWKTEYKDAVGQFVAIARADLTDSPDGKLGALGRR</sequence>
<accession>A0ABQ3XQ56</accession>
<dbReference type="RefSeq" id="WP_203807843.1">
    <property type="nucleotide sequence ID" value="NZ_BAAAQE010000074.1"/>
</dbReference>